<gene>
    <name evidence="3" type="ORF">OHA91_08205</name>
</gene>
<dbReference type="EMBL" id="CP108036">
    <property type="protein sequence ID" value="WUN78479.1"/>
    <property type="molecule type" value="Genomic_DNA"/>
</dbReference>
<dbReference type="Pfam" id="PF06259">
    <property type="entry name" value="Abhydrolase_8"/>
    <property type="match status" value="1"/>
</dbReference>
<dbReference type="InterPro" id="IPR010427">
    <property type="entry name" value="DUF1023"/>
</dbReference>
<protein>
    <submittedName>
        <fullName evidence="3">Alpha/beta hydrolase family protein</fullName>
    </submittedName>
</protein>
<reference evidence="3" key="1">
    <citation type="submission" date="2022-10" db="EMBL/GenBank/DDBJ databases">
        <title>The complete genomes of actinobacterial strains from the NBC collection.</title>
        <authorList>
            <person name="Joergensen T.S."/>
            <person name="Alvarez Arevalo M."/>
            <person name="Sterndorff E.B."/>
            <person name="Faurdal D."/>
            <person name="Vuksanovic O."/>
            <person name="Mourched A.-S."/>
            <person name="Charusanti P."/>
            <person name="Shaw S."/>
            <person name="Blin K."/>
            <person name="Weber T."/>
        </authorList>
    </citation>
    <scope>NUCLEOTIDE SEQUENCE</scope>
    <source>
        <strain evidence="3">NBC_00303</strain>
    </source>
</reference>
<sequence length="627" mass="67137">MDYATLKALKPSEFTEAADGYRSVSSMADHAYASAEQQITTRLRSGLSGKAVDAAVEQLQLLAKNFHYTQVECGLAATSLNALAASLTTAKSKLDGAVADAEAAKFSVGADGSVSYPPAGEEKDGKLPEGGTVSGSAKGKPSGNVIDPAKDAGDLSAALERQAANIHPNPNFGKAVEIANRIAQAVAEATEADTQWAPKLRKLKADDDFLVSESDWADVAADSGEVRAGAKDYLAHIKPPPPKGSDPELNAEWWKGLSDREREAYITLQPASVGAMNGLPADARDSANRTVLAETHGLYRTELNGIPKEPEPKYHYVQRGRAWMREETDAWSAWNDKHGDRKAHLEDRLFGMETIQKRFDESAERGLPQAYLLGFDAEANNDGRVILANGNPDTADHTAVFVPGTKTTLGSIEDEAAKSDALWRESSAMAPGKSVSTITWFDYDAPNTIVSEATQDKWAQQGAPTLRQFLDGTETAHRSATGDSSHTTLMGHSYGSTLIGDTAKYRSEYADTWDDPLPVDDVVVAGSPGMQADHAADLGFKPKHVWAMEGGGDDNFVTGGGRFAGLGDNWTIPTDESFGANKMRSDSPGHGNFWDEEDGKASLSLRNQAAVIAGRYDQVDLERAAPH</sequence>
<keyword evidence="3" id="KW-0378">Hydrolase</keyword>
<feature type="region of interest" description="Disordered" evidence="1">
    <location>
        <begin position="110"/>
        <end position="146"/>
    </location>
</feature>
<evidence type="ECO:0000256" key="1">
    <source>
        <dbReference type="SAM" id="MobiDB-lite"/>
    </source>
</evidence>
<accession>A0ABZ1Q778</accession>
<proteinExistence type="predicted"/>
<name>A0ABZ1Q778_9ACTN</name>
<evidence type="ECO:0000313" key="3">
    <source>
        <dbReference type="EMBL" id="WUN78479.1"/>
    </source>
</evidence>
<organism evidence="3 4">
    <name type="scientific">Streptomyces erythrochromogenes</name>
    <dbReference type="NCBI Taxonomy" id="285574"/>
    <lineage>
        <taxon>Bacteria</taxon>
        <taxon>Bacillati</taxon>
        <taxon>Actinomycetota</taxon>
        <taxon>Actinomycetes</taxon>
        <taxon>Kitasatosporales</taxon>
        <taxon>Streptomycetaceae</taxon>
        <taxon>Streptomyces</taxon>
    </lineage>
</organism>
<dbReference type="Proteomes" id="UP001432312">
    <property type="component" value="Chromosome"/>
</dbReference>
<feature type="domain" description="DUF1023" evidence="2">
    <location>
        <begin position="380"/>
        <end position="553"/>
    </location>
</feature>
<dbReference type="RefSeq" id="WP_031154486.1">
    <property type="nucleotide sequence ID" value="NZ_CP108036.1"/>
</dbReference>
<evidence type="ECO:0000259" key="2">
    <source>
        <dbReference type="Pfam" id="PF06259"/>
    </source>
</evidence>
<keyword evidence="4" id="KW-1185">Reference proteome</keyword>
<dbReference type="GO" id="GO:0016787">
    <property type="term" value="F:hydrolase activity"/>
    <property type="evidence" value="ECO:0007669"/>
    <property type="project" value="UniProtKB-KW"/>
</dbReference>
<dbReference type="GeneID" id="95496008"/>
<evidence type="ECO:0000313" key="4">
    <source>
        <dbReference type="Proteomes" id="UP001432312"/>
    </source>
</evidence>